<keyword evidence="12" id="KW-1185">Reference proteome</keyword>
<comment type="catalytic activity">
    <reaction evidence="8">
        <text>2 cob(II)yrinate a,c diamide + reduced [electron-transfer flavoprotein] + 2 ATP = 2 adenosylcob(III)yrinate a,c-diamide + 2 triphosphate + oxidized [electron-transfer flavoprotein] + 3 H(+)</text>
        <dbReference type="Rhea" id="RHEA:11528"/>
        <dbReference type="Rhea" id="RHEA-COMP:10685"/>
        <dbReference type="Rhea" id="RHEA-COMP:10686"/>
        <dbReference type="ChEBI" id="CHEBI:15378"/>
        <dbReference type="ChEBI" id="CHEBI:18036"/>
        <dbReference type="ChEBI" id="CHEBI:30616"/>
        <dbReference type="ChEBI" id="CHEBI:57692"/>
        <dbReference type="ChEBI" id="CHEBI:58307"/>
        <dbReference type="ChEBI" id="CHEBI:58503"/>
        <dbReference type="ChEBI" id="CHEBI:58537"/>
        <dbReference type="EC" id="2.5.1.17"/>
    </reaction>
</comment>
<name>W4M321_9BACT</name>
<dbReference type="GO" id="GO:0008817">
    <property type="term" value="F:corrinoid adenosyltransferase activity"/>
    <property type="evidence" value="ECO:0007669"/>
    <property type="project" value="UniProtKB-EC"/>
</dbReference>
<evidence type="ECO:0000256" key="4">
    <source>
        <dbReference type="ARBA" id="ARBA00024929"/>
    </source>
</evidence>
<comment type="function">
    <text evidence="4">Required for both de novo synthesis of the corrin ring for the assimilation of exogenous corrinoids. Participates in the adenosylation of a variety of incomplete and complete corrinoids.</text>
</comment>
<dbReference type="Proteomes" id="UP000019140">
    <property type="component" value="Unassembled WGS sequence"/>
</dbReference>
<evidence type="ECO:0000256" key="1">
    <source>
        <dbReference type="ARBA" id="ARBA00005121"/>
    </source>
</evidence>
<feature type="compositionally biased region" description="Basic and acidic residues" evidence="10">
    <location>
        <begin position="165"/>
        <end position="177"/>
    </location>
</feature>
<evidence type="ECO:0000256" key="7">
    <source>
        <dbReference type="ARBA" id="ARBA00033354"/>
    </source>
</evidence>
<dbReference type="PANTHER" id="PTHR46638">
    <property type="entry name" value="CORRINOID ADENOSYLTRANSFERASE"/>
    <property type="match status" value="1"/>
</dbReference>
<evidence type="ECO:0000256" key="5">
    <source>
        <dbReference type="ARBA" id="ARBA00031529"/>
    </source>
</evidence>
<evidence type="ECO:0000256" key="9">
    <source>
        <dbReference type="ARBA" id="ARBA00048692"/>
    </source>
</evidence>
<dbReference type="NCBIfam" id="TIGR00708">
    <property type="entry name" value="cobA"/>
    <property type="match status" value="1"/>
</dbReference>
<comment type="similarity">
    <text evidence="2">Belongs to the Cob(I)alamin adenosyltransferase family.</text>
</comment>
<proteinExistence type="inferred from homology"/>
<dbReference type="GO" id="GO:0005524">
    <property type="term" value="F:ATP binding"/>
    <property type="evidence" value="ECO:0007669"/>
    <property type="project" value="InterPro"/>
</dbReference>
<reference evidence="11 12" key="1">
    <citation type="journal article" date="2014" name="Nature">
        <title>An environmental bacterial taxon with a large and distinct metabolic repertoire.</title>
        <authorList>
            <person name="Wilson M.C."/>
            <person name="Mori T."/>
            <person name="Ruckert C."/>
            <person name="Uria A.R."/>
            <person name="Helf M.J."/>
            <person name="Takada K."/>
            <person name="Gernert C."/>
            <person name="Steffens U.A."/>
            <person name="Heycke N."/>
            <person name="Schmitt S."/>
            <person name="Rinke C."/>
            <person name="Helfrich E.J."/>
            <person name="Brachmann A.O."/>
            <person name="Gurgui C."/>
            <person name="Wakimoto T."/>
            <person name="Kracht M."/>
            <person name="Crusemann M."/>
            <person name="Hentschel U."/>
            <person name="Abe I."/>
            <person name="Matsunaga S."/>
            <person name="Kalinowski J."/>
            <person name="Takeyama H."/>
            <person name="Piel J."/>
        </authorList>
    </citation>
    <scope>NUCLEOTIDE SEQUENCE [LARGE SCALE GENOMIC DNA]</scope>
    <source>
        <strain evidence="12">TSY2</strain>
    </source>
</reference>
<evidence type="ECO:0000313" key="12">
    <source>
        <dbReference type="Proteomes" id="UP000019140"/>
    </source>
</evidence>
<comment type="catalytic activity">
    <reaction evidence="9">
        <text>2 cob(II)alamin + reduced [electron-transfer flavoprotein] + 2 ATP = 2 adenosylcob(III)alamin + 2 triphosphate + oxidized [electron-transfer flavoprotein] + 3 H(+)</text>
        <dbReference type="Rhea" id="RHEA:28671"/>
        <dbReference type="Rhea" id="RHEA-COMP:10685"/>
        <dbReference type="Rhea" id="RHEA-COMP:10686"/>
        <dbReference type="ChEBI" id="CHEBI:15378"/>
        <dbReference type="ChEBI" id="CHEBI:16304"/>
        <dbReference type="ChEBI" id="CHEBI:18036"/>
        <dbReference type="ChEBI" id="CHEBI:18408"/>
        <dbReference type="ChEBI" id="CHEBI:30616"/>
        <dbReference type="ChEBI" id="CHEBI:57692"/>
        <dbReference type="ChEBI" id="CHEBI:58307"/>
        <dbReference type="EC" id="2.5.1.17"/>
    </reaction>
</comment>
<dbReference type="CDD" id="cd00561">
    <property type="entry name" value="CobA_ACA"/>
    <property type="match status" value="1"/>
</dbReference>
<gene>
    <name evidence="11" type="ORF">ETSY2_29430</name>
</gene>
<organism evidence="11 12">
    <name type="scientific">Candidatus Entotheonella gemina</name>
    <dbReference type="NCBI Taxonomy" id="1429439"/>
    <lineage>
        <taxon>Bacteria</taxon>
        <taxon>Pseudomonadati</taxon>
        <taxon>Nitrospinota/Tectimicrobiota group</taxon>
        <taxon>Candidatus Tectimicrobiota</taxon>
        <taxon>Candidatus Entotheonellia</taxon>
        <taxon>Candidatus Entotheonellales</taxon>
        <taxon>Candidatus Entotheonellaceae</taxon>
        <taxon>Candidatus Entotheonella</taxon>
    </lineage>
</organism>
<evidence type="ECO:0000313" key="11">
    <source>
        <dbReference type="EMBL" id="ETX04326.1"/>
    </source>
</evidence>
<dbReference type="Gene3D" id="3.40.30.10">
    <property type="entry name" value="Glutaredoxin"/>
    <property type="match status" value="1"/>
</dbReference>
<sequence length="368" mass="41042">MADTAPPSMRSYGRQAFLCFHGNCSAPEEVLTLHQRFMALSREYGLTKLRNPQRVKCTLADCLGVCTGGPILVVYPEGIWYHHVDLESLERIFHQHIVGGQPVDERVFHRLYPKSEEPAYAPDVRGDMPFHELLAPGEPEPEGASEEEEPYESSVEVELASLTETPDKAPPDPERHLTQTTRRQAAYLRKKARANREKGLIIVNTGTGKGKTTAALGLAFRALGQDLRVGIVQFIKGAIPTGEAALVKQLNLPIDMFTLGDGFTWNTQNREQDVATALQAWEQAVALLHDPAYDLIILDELNIVLRYGYLPLETVLEALRQKRDMLHVVITGRHANKALVELADLVTEMKPVKHPYKAGIRAQKGVEF</sequence>
<dbReference type="NCBIfam" id="NF004637">
    <property type="entry name" value="PRK05986.1"/>
    <property type="match status" value="1"/>
</dbReference>
<dbReference type="Gene3D" id="3.40.50.300">
    <property type="entry name" value="P-loop containing nucleotide triphosphate hydrolases"/>
    <property type="match status" value="1"/>
</dbReference>
<evidence type="ECO:0000256" key="2">
    <source>
        <dbReference type="ARBA" id="ARBA00007487"/>
    </source>
</evidence>
<dbReference type="EMBL" id="AZHX01001246">
    <property type="protein sequence ID" value="ETX04326.1"/>
    <property type="molecule type" value="Genomic_DNA"/>
</dbReference>
<dbReference type="HOGENOM" id="CLU_808390_0_0_7"/>
<dbReference type="AlphaFoldDB" id="W4M321"/>
<comment type="caution">
    <text evidence="11">The sequence shown here is derived from an EMBL/GenBank/DDBJ whole genome shotgun (WGS) entry which is preliminary data.</text>
</comment>
<dbReference type="CDD" id="cd02980">
    <property type="entry name" value="TRX_Fd_family"/>
    <property type="match status" value="1"/>
</dbReference>
<feature type="compositionally biased region" description="Acidic residues" evidence="10">
    <location>
        <begin position="139"/>
        <end position="151"/>
    </location>
</feature>
<evidence type="ECO:0000256" key="6">
    <source>
        <dbReference type="ARBA" id="ARBA00033334"/>
    </source>
</evidence>
<dbReference type="PANTHER" id="PTHR46638:SF1">
    <property type="entry name" value="CORRINOID ADENOSYLTRANSFERASE"/>
    <property type="match status" value="1"/>
</dbReference>
<dbReference type="SUPFAM" id="SSF52540">
    <property type="entry name" value="P-loop containing nucleoside triphosphate hydrolases"/>
    <property type="match status" value="1"/>
</dbReference>
<dbReference type="SUPFAM" id="SSF52833">
    <property type="entry name" value="Thioredoxin-like"/>
    <property type="match status" value="1"/>
</dbReference>
<dbReference type="InterPro" id="IPR036249">
    <property type="entry name" value="Thioredoxin-like_sf"/>
</dbReference>
<dbReference type="PATRIC" id="fig|1429439.4.peg.4995"/>
<dbReference type="InterPro" id="IPR027417">
    <property type="entry name" value="P-loop_NTPase"/>
</dbReference>
<evidence type="ECO:0000256" key="3">
    <source>
        <dbReference type="ARBA" id="ARBA00012454"/>
    </source>
</evidence>
<evidence type="ECO:0000256" key="8">
    <source>
        <dbReference type="ARBA" id="ARBA00048555"/>
    </source>
</evidence>
<dbReference type="GO" id="GO:0009236">
    <property type="term" value="P:cobalamin biosynthetic process"/>
    <property type="evidence" value="ECO:0007669"/>
    <property type="project" value="InterPro"/>
</dbReference>
<dbReference type="InterPro" id="IPR003724">
    <property type="entry name" value="CblAdoTrfase_CobA"/>
</dbReference>
<accession>W4M321</accession>
<evidence type="ECO:0000256" key="10">
    <source>
        <dbReference type="SAM" id="MobiDB-lite"/>
    </source>
</evidence>
<dbReference type="EC" id="2.5.1.17" evidence="3"/>
<comment type="pathway">
    <text evidence="1">Cofactor biosynthesis; adenosylcobalamin biosynthesis; adenosylcobalamin from cob(II)yrinate a,c-diamide: step 2/7.</text>
</comment>
<dbReference type="Pfam" id="PF02572">
    <property type="entry name" value="CobA_CobO_BtuR"/>
    <property type="match status" value="1"/>
</dbReference>
<protein>
    <recommendedName>
        <fullName evidence="3">corrinoid adenosyltransferase</fullName>
        <ecNumber evidence="3">2.5.1.17</ecNumber>
    </recommendedName>
    <alternativeName>
        <fullName evidence="5">Cob(II)alamin adenosyltransferase</fullName>
    </alternativeName>
    <alternativeName>
        <fullName evidence="7">Cob(II)yrinic acid a,c-diamide adenosyltransferase</fullName>
    </alternativeName>
    <alternativeName>
        <fullName evidence="6">Cobinamide/cobalamin adenosyltransferase</fullName>
    </alternativeName>
</protein>
<feature type="region of interest" description="Disordered" evidence="10">
    <location>
        <begin position="118"/>
        <end position="181"/>
    </location>
</feature>